<evidence type="ECO:0000259" key="2">
    <source>
        <dbReference type="PROSITE" id="PS51352"/>
    </source>
</evidence>
<organism evidence="3 4">
    <name type="scientific">Holothuria leucospilota</name>
    <name type="common">Black long sea cucumber</name>
    <name type="synonym">Mertensiothuria leucospilota</name>
    <dbReference type="NCBI Taxonomy" id="206669"/>
    <lineage>
        <taxon>Eukaryota</taxon>
        <taxon>Metazoa</taxon>
        <taxon>Echinodermata</taxon>
        <taxon>Eleutherozoa</taxon>
        <taxon>Echinozoa</taxon>
        <taxon>Holothuroidea</taxon>
        <taxon>Aspidochirotacea</taxon>
        <taxon>Aspidochirotida</taxon>
        <taxon>Holothuriidae</taxon>
        <taxon>Holothuria</taxon>
    </lineage>
</organism>
<keyword evidence="1" id="KW-1015">Disulfide bond</keyword>
<dbReference type="FunFam" id="3.40.30.10:FF:000245">
    <property type="entry name" value="Thioredoxin"/>
    <property type="match status" value="1"/>
</dbReference>
<protein>
    <submittedName>
        <fullName evidence="3">Thioredoxin</fullName>
    </submittedName>
</protein>
<dbReference type="OrthoDB" id="2121326at2759"/>
<dbReference type="PROSITE" id="PS00194">
    <property type="entry name" value="THIOREDOXIN_1"/>
    <property type="match status" value="1"/>
</dbReference>
<dbReference type="AlphaFoldDB" id="A0A9Q1CA55"/>
<evidence type="ECO:0000256" key="1">
    <source>
        <dbReference type="ARBA" id="ARBA00023157"/>
    </source>
</evidence>
<dbReference type="PROSITE" id="PS51352">
    <property type="entry name" value="THIOREDOXIN_2"/>
    <property type="match status" value="1"/>
</dbReference>
<dbReference type="Proteomes" id="UP001152320">
    <property type="component" value="Chromosome 6"/>
</dbReference>
<dbReference type="InterPro" id="IPR036249">
    <property type="entry name" value="Thioredoxin-like_sf"/>
</dbReference>
<dbReference type="InterPro" id="IPR013766">
    <property type="entry name" value="Thioredoxin_domain"/>
</dbReference>
<accession>A0A9Q1CA55</accession>
<dbReference type="PRINTS" id="PR00421">
    <property type="entry name" value="THIOREDOXIN"/>
</dbReference>
<dbReference type="Gene3D" id="3.40.30.10">
    <property type="entry name" value="Glutaredoxin"/>
    <property type="match status" value="1"/>
</dbReference>
<keyword evidence="4" id="KW-1185">Reference proteome</keyword>
<evidence type="ECO:0000313" key="4">
    <source>
        <dbReference type="Proteomes" id="UP001152320"/>
    </source>
</evidence>
<evidence type="ECO:0000313" key="3">
    <source>
        <dbReference type="EMBL" id="KAJ8040804.1"/>
    </source>
</evidence>
<dbReference type="EMBL" id="JAIZAY010000006">
    <property type="protein sequence ID" value="KAJ8040804.1"/>
    <property type="molecule type" value="Genomic_DNA"/>
</dbReference>
<name>A0A9Q1CA55_HOLLE</name>
<dbReference type="PANTHER" id="PTHR46115">
    <property type="entry name" value="THIOREDOXIN-LIKE PROTEIN 1"/>
    <property type="match status" value="1"/>
</dbReference>
<gene>
    <name evidence="3" type="ORF">HOLleu_15206</name>
</gene>
<proteinExistence type="predicted"/>
<comment type="caution">
    <text evidence="3">The sequence shown here is derived from an EMBL/GenBank/DDBJ whole genome shotgun (WGS) entry which is preliminary data.</text>
</comment>
<dbReference type="SUPFAM" id="SSF52833">
    <property type="entry name" value="Thioredoxin-like"/>
    <property type="match status" value="1"/>
</dbReference>
<feature type="domain" description="Thioredoxin" evidence="2">
    <location>
        <begin position="30"/>
        <end position="150"/>
    </location>
</feature>
<dbReference type="InterPro" id="IPR017937">
    <property type="entry name" value="Thioredoxin_CS"/>
</dbReference>
<dbReference type="CDD" id="cd02947">
    <property type="entry name" value="TRX_family"/>
    <property type="match status" value="1"/>
</dbReference>
<dbReference type="Pfam" id="PF00085">
    <property type="entry name" value="Thioredoxin"/>
    <property type="match status" value="1"/>
</dbReference>
<reference evidence="3" key="1">
    <citation type="submission" date="2021-10" db="EMBL/GenBank/DDBJ databases">
        <title>Tropical sea cucumber genome reveals ecological adaptation and Cuvierian tubules defense mechanism.</title>
        <authorList>
            <person name="Chen T."/>
        </authorList>
    </citation>
    <scope>NUCLEOTIDE SEQUENCE</scope>
    <source>
        <strain evidence="3">Nanhai2018</strain>
        <tissue evidence="3">Muscle</tissue>
    </source>
</reference>
<sequence>MKVALLERHHKCNWGTSTKKTNVTRVIGTVNRSQQLPEISFKMPDQIKNIETVEDFSAELKNAGDKLVVVDFFATWCGPCKKIAPIMKELAESNPNVVFLKVDVDEADDLAKDKNISAMPTFQFYKSGVMVKEFKGANEAELRKLVAELQ</sequence>